<evidence type="ECO:0000313" key="4">
    <source>
        <dbReference type="Proteomes" id="UP001054945"/>
    </source>
</evidence>
<sequence length="245" mass="27742">MDVGSHIRARALFLRYLIAAHTEPVEGCPGDGHSRNRDIKSMFATTASFDKNNTQLKELTKKTATVAGGFLWNPEGKRPEYKLYKYKASYSFETSQNLKITAGHASPVCGDRTPFPKSKTSHSLEHSPRLPTSFPPNTTSKPIHFPRYPRTPPPPPARRRKKRKQNSTSTLLIPPPSLFWKSEKDESNELNGPTSGRKLFSGNAPHPIYIIGRKKRQFWAKRHTPPKVRQHQVLMKTGRTFDSSL</sequence>
<proteinExistence type="predicted"/>
<gene>
    <name evidence="3" type="ORF">CEXT_251421</name>
</gene>
<feature type="signal peptide" evidence="2">
    <location>
        <begin position="1"/>
        <end position="27"/>
    </location>
</feature>
<organism evidence="3 4">
    <name type="scientific">Caerostris extrusa</name>
    <name type="common">Bark spider</name>
    <name type="synonym">Caerostris bankana</name>
    <dbReference type="NCBI Taxonomy" id="172846"/>
    <lineage>
        <taxon>Eukaryota</taxon>
        <taxon>Metazoa</taxon>
        <taxon>Ecdysozoa</taxon>
        <taxon>Arthropoda</taxon>
        <taxon>Chelicerata</taxon>
        <taxon>Arachnida</taxon>
        <taxon>Araneae</taxon>
        <taxon>Araneomorphae</taxon>
        <taxon>Entelegynae</taxon>
        <taxon>Araneoidea</taxon>
        <taxon>Araneidae</taxon>
        <taxon>Caerostris</taxon>
    </lineage>
</organism>
<dbReference type="Proteomes" id="UP001054945">
    <property type="component" value="Unassembled WGS sequence"/>
</dbReference>
<keyword evidence="2" id="KW-0732">Signal</keyword>
<evidence type="ECO:0000256" key="2">
    <source>
        <dbReference type="SAM" id="SignalP"/>
    </source>
</evidence>
<feature type="chain" id="PRO_5044022570" evidence="2">
    <location>
        <begin position="28"/>
        <end position="245"/>
    </location>
</feature>
<evidence type="ECO:0000256" key="1">
    <source>
        <dbReference type="SAM" id="MobiDB-lite"/>
    </source>
</evidence>
<feature type="region of interest" description="Disordered" evidence="1">
    <location>
        <begin position="109"/>
        <end position="201"/>
    </location>
</feature>
<accession>A0AAV4NDQ6</accession>
<comment type="caution">
    <text evidence="3">The sequence shown here is derived from an EMBL/GenBank/DDBJ whole genome shotgun (WGS) entry which is preliminary data.</text>
</comment>
<dbReference type="AlphaFoldDB" id="A0AAV4NDQ6"/>
<name>A0AAV4NDQ6_CAEEX</name>
<evidence type="ECO:0000313" key="3">
    <source>
        <dbReference type="EMBL" id="GIX82959.1"/>
    </source>
</evidence>
<keyword evidence="4" id="KW-1185">Reference proteome</keyword>
<protein>
    <submittedName>
        <fullName evidence="3">Uncharacterized protein</fullName>
    </submittedName>
</protein>
<dbReference type="EMBL" id="BPLR01020824">
    <property type="protein sequence ID" value="GIX82959.1"/>
    <property type="molecule type" value="Genomic_DNA"/>
</dbReference>
<reference evidence="3 4" key="1">
    <citation type="submission" date="2021-06" db="EMBL/GenBank/DDBJ databases">
        <title>Caerostris extrusa draft genome.</title>
        <authorList>
            <person name="Kono N."/>
            <person name="Arakawa K."/>
        </authorList>
    </citation>
    <scope>NUCLEOTIDE SEQUENCE [LARGE SCALE GENOMIC DNA]</scope>
</reference>